<dbReference type="STRING" id="6198.A0A074ZZM0"/>
<dbReference type="RefSeq" id="XP_009163444.1">
    <property type="nucleotide sequence ID" value="XM_009165180.1"/>
</dbReference>
<dbReference type="KEGG" id="ovi:T265_12740"/>
<sequence>MWKICPAPYVTFLSKRGSTVYSRVTPEIDELLALNPRVQKFAKVIPTAITRESALCYSLNILLKVNKTHRLNSTLKYFYNYLSLGYSDQKCCLLLKSRSSVTLYHSDKSSRFA</sequence>
<protein>
    <submittedName>
        <fullName evidence="1">Uncharacterized protein</fullName>
    </submittedName>
</protein>
<evidence type="ECO:0000313" key="2">
    <source>
        <dbReference type="Proteomes" id="UP000054324"/>
    </source>
</evidence>
<gene>
    <name evidence="1" type="ORF">T265_12740</name>
</gene>
<accession>A0A074ZZM0</accession>
<dbReference type="AlphaFoldDB" id="A0A074ZZM0"/>
<keyword evidence="2" id="KW-1185">Reference proteome</keyword>
<dbReference type="CTD" id="20326908"/>
<feature type="non-terminal residue" evidence="1">
    <location>
        <position position="113"/>
    </location>
</feature>
<evidence type="ECO:0000313" key="1">
    <source>
        <dbReference type="EMBL" id="KER32913.1"/>
    </source>
</evidence>
<dbReference type="Proteomes" id="UP000054324">
    <property type="component" value="Unassembled WGS sequence"/>
</dbReference>
<organism evidence="1 2">
    <name type="scientific">Opisthorchis viverrini</name>
    <name type="common">Southeast Asian liver fluke</name>
    <dbReference type="NCBI Taxonomy" id="6198"/>
    <lineage>
        <taxon>Eukaryota</taxon>
        <taxon>Metazoa</taxon>
        <taxon>Spiralia</taxon>
        <taxon>Lophotrochozoa</taxon>
        <taxon>Platyhelminthes</taxon>
        <taxon>Trematoda</taxon>
        <taxon>Digenea</taxon>
        <taxon>Opisthorchiida</taxon>
        <taxon>Opisthorchiata</taxon>
        <taxon>Opisthorchiidae</taxon>
        <taxon>Opisthorchis</taxon>
    </lineage>
</organism>
<reference evidence="1 2" key="1">
    <citation type="submission" date="2013-11" db="EMBL/GenBank/DDBJ databases">
        <title>Opisthorchis viverrini - life in the bile duct.</title>
        <authorList>
            <person name="Young N.D."/>
            <person name="Nagarajan N."/>
            <person name="Lin S.J."/>
            <person name="Korhonen P.K."/>
            <person name="Jex A.R."/>
            <person name="Hall R.S."/>
            <person name="Safavi-Hemami H."/>
            <person name="Kaewkong W."/>
            <person name="Bertrand D."/>
            <person name="Gao S."/>
            <person name="Seet Q."/>
            <person name="Wongkham S."/>
            <person name="Teh B.T."/>
            <person name="Wongkham C."/>
            <person name="Intapan P.M."/>
            <person name="Maleewong W."/>
            <person name="Yang X."/>
            <person name="Hu M."/>
            <person name="Wang Z."/>
            <person name="Hofmann A."/>
            <person name="Sternberg P.W."/>
            <person name="Tan P."/>
            <person name="Wang J."/>
            <person name="Gasser R.B."/>
        </authorList>
    </citation>
    <scope>NUCLEOTIDE SEQUENCE [LARGE SCALE GENOMIC DNA]</scope>
</reference>
<proteinExistence type="predicted"/>
<dbReference type="GeneID" id="20326908"/>
<name>A0A074ZZM0_OPIVI</name>
<dbReference type="EMBL" id="KL596630">
    <property type="protein sequence ID" value="KER32913.1"/>
    <property type="molecule type" value="Genomic_DNA"/>
</dbReference>